<organism evidence="1 2">
    <name type="scientific">Catharanthus roseus</name>
    <name type="common">Madagascar periwinkle</name>
    <name type="synonym">Vinca rosea</name>
    <dbReference type="NCBI Taxonomy" id="4058"/>
    <lineage>
        <taxon>Eukaryota</taxon>
        <taxon>Viridiplantae</taxon>
        <taxon>Streptophyta</taxon>
        <taxon>Embryophyta</taxon>
        <taxon>Tracheophyta</taxon>
        <taxon>Spermatophyta</taxon>
        <taxon>Magnoliopsida</taxon>
        <taxon>eudicotyledons</taxon>
        <taxon>Gunneridae</taxon>
        <taxon>Pentapetalae</taxon>
        <taxon>asterids</taxon>
        <taxon>lamiids</taxon>
        <taxon>Gentianales</taxon>
        <taxon>Apocynaceae</taxon>
        <taxon>Rauvolfioideae</taxon>
        <taxon>Vinceae</taxon>
        <taxon>Catharanthinae</taxon>
        <taxon>Catharanthus</taxon>
    </lineage>
</organism>
<comment type="caution">
    <text evidence="1">The sequence shown here is derived from an EMBL/GenBank/DDBJ whole genome shotgun (WGS) entry which is preliminary data.</text>
</comment>
<evidence type="ECO:0000313" key="2">
    <source>
        <dbReference type="Proteomes" id="UP001060085"/>
    </source>
</evidence>
<dbReference type="Proteomes" id="UP001060085">
    <property type="component" value="Linkage Group LG03"/>
</dbReference>
<proteinExistence type="predicted"/>
<evidence type="ECO:0000313" key="1">
    <source>
        <dbReference type="EMBL" id="KAI5672215.1"/>
    </source>
</evidence>
<reference evidence="2" key="1">
    <citation type="journal article" date="2023" name="Nat. Plants">
        <title>Single-cell RNA sequencing provides a high-resolution roadmap for understanding the multicellular compartmentation of specialized metabolism.</title>
        <authorList>
            <person name="Sun S."/>
            <person name="Shen X."/>
            <person name="Li Y."/>
            <person name="Li Y."/>
            <person name="Wang S."/>
            <person name="Li R."/>
            <person name="Zhang H."/>
            <person name="Shen G."/>
            <person name="Guo B."/>
            <person name="Wei J."/>
            <person name="Xu J."/>
            <person name="St-Pierre B."/>
            <person name="Chen S."/>
            <person name="Sun C."/>
        </authorList>
    </citation>
    <scope>NUCLEOTIDE SEQUENCE [LARGE SCALE GENOMIC DNA]</scope>
</reference>
<protein>
    <submittedName>
        <fullName evidence="1">Uncharacterized protein</fullName>
    </submittedName>
</protein>
<name>A0ACC0BHR0_CATRO</name>
<accession>A0ACC0BHR0</accession>
<keyword evidence="2" id="KW-1185">Reference proteome</keyword>
<gene>
    <name evidence="1" type="ORF">M9H77_12579</name>
</gene>
<sequence length="314" mass="37722">MEHSYLFETDILFDSKTNLVNWARKRAKDNEYISYYYSVHVKKKIDRQPYVTLGCERKEGRKKKARLDDNDEDEEEEVQVKRRGLYGTKKCNCPFQLKGEKSVIGDKLKLYVKDGRHYYKIGVYPHTQAQAARLTDDQLKLTEEFSRYQFASRHIMASLLENKFRLYCEEYNERLEKLKTKWRRMQWFLGCLFDKWFRIKVWCEFLWKREAAPCSWGSSQRFYQILPGCANWDGFTSRQCWMDVPDHLIIAANSFNLCIILIARRDSSMILPFYSTLNHVQDTIIIRHLADLEHFIAVIFSLKFLFFCDWFFNS</sequence>
<dbReference type="EMBL" id="CM044703">
    <property type="protein sequence ID" value="KAI5672215.1"/>
    <property type="molecule type" value="Genomic_DNA"/>
</dbReference>